<keyword evidence="3" id="KW-0732">Signal</keyword>
<evidence type="ECO:0000256" key="2">
    <source>
        <dbReference type="ARBA" id="ARBA00022704"/>
    </source>
</evidence>
<proteinExistence type="predicted"/>
<evidence type="ECO:0000256" key="1">
    <source>
        <dbReference type="ARBA" id="ARBA00022690"/>
    </source>
</evidence>
<dbReference type="OrthoDB" id="670336at2"/>
<evidence type="ECO:0000313" key="5">
    <source>
        <dbReference type="EMBL" id="SEQ89038.1"/>
    </source>
</evidence>
<dbReference type="Gene3D" id="2.60.40.2020">
    <property type="match status" value="1"/>
</dbReference>
<dbReference type="STRING" id="988801.SAMN05216522_10821"/>
<feature type="chain" id="PRO_5017276913" evidence="3">
    <location>
        <begin position="22"/>
        <end position="120"/>
    </location>
</feature>
<dbReference type="InterPro" id="IPR036331">
    <property type="entry name" value="Chagasin-like_sf"/>
</dbReference>
<dbReference type="Proteomes" id="UP000242515">
    <property type="component" value="Unassembled WGS sequence"/>
</dbReference>
<dbReference type="PANTHER" id="PTHR36530">
    <property type="entry name" value="INHIBITOR OF CYSTEINE PEPTIDASE"/>
    <property type="match status" value="1"/>
</dbReference>
<dbReference type="Pfam" id="PF09394">
    <property type="entry name" value="Inhibitor_I42"/>
    <property type="match status" value="1"/>
</dbReference>
<feature type="domain" description="Proteinase inhibitor I42 chagasin" evidence="4">
    <location>
        <begin position="32"/>
        <end position="117"/>
    </location>
</feature>
<reference evidence="6" key="1">
    <citation type="submission" date="2016-10" db="EMBL/GenBank/DDBJ databases">
        <authorList>
            <person name="Varghese N."/>
            <person name="Submissions S."/>
        </authorList>
    </citation>
    <scope>NUCLEOTIDE SEQUENCE [LARGE SCALE GENOMIC DNA]</scope>
    <source>
        <strain evidence="6">8N4</strain>
    </source>
</reference>
<evidence type="ECO:0000313" key="6">
    <source>
        <dbReference type="Proteomes" id="UP000242515"/>
    </source>
</evidence>
<dbReference type="InterPro" id="IPR052781">
    <property type="entry name" value="Cys_protease_inhibitor_I42"/>
</dbReference>
<dbReference type="GO" id="GO:0004869">
    <property type="term" value="F:cysteine-type endopeptidase inhibitor activity"/>
    <property type="evidence" value="ECO:0007669"/>
    <property type="project" value="UniProtKB-KW"/>
</dbReference>
<accession>A0A1H9JQI7</accession>
<organism evidence="5 6">
    <name type="scientific">Rosenbergiella nectarea</name>
    <dbReference type="NCBI Taxonomy" id="988801"/>
    <lineage>
        <taxon>Bacteria</taxon>
        <taxon>Pseudomonadati</taxon>
        <taxon>Pseudomonadota</taxon>
        <taxon>Gammaproteobacteria</taxon>
        <taxon>Enterobacterales</taxon>
        <taxon>Erwiniaceae</taxon>
        <taxon>Rosenbergiella</taxon>
    </lineage>
</organism>
<protein>
    <submittedName>
        <fullName evidence="5">Inhibitor of cysteine peptidase</fullName>
    </submittedName>
</protein>
<feature type="signal peptide" evidence="3">
    <location>
        <begin position="1"/>
        <end position="21"/>
    </location>
</feature>
<dbReference type="SUPFAM" id="SSF141066">
    <property type="entry name" value="ICP-like"/>
    <property type="match status" value="1"/>
</dbReference>
<gene>
    <name evidence="5" type="ORF">SAMN05216522_10821</name>
</gene>
<evidence type="ECO:0000259" key="4">
    <source>
        <dbReference type="Pfam" id="PF09394"/>
    </source>
</evidence>
<name>A0A1H9JQI7_9GAMM</name>
<dbReference type="PANTHER" id="PTHR36530:SF1">
    <property type="entry name" value="AMOEBIASIN-1"/>
    <property type="match status" value="1"/>
</dbReference>
<evidence type="ECO:0000256" key="3">
    <source>
        <dbReference type="SAM" id="SignalP"/>
    </source>
</evidence>
<dbReference type="AlphaFoldDB" id="A0A1H9JQI7"/>
<keyword evidence="6" id="KW-1185">Reference proteome</keyword>
<dbReference type="InterPro" id="IPR018990">
    <property type="entry name" value="Prot_inh_I42_chagasin"/>
</dbReference>
<dbReference type="RefSeq" id="WP_092676522.1">
    <property type="nucleotide sequence ID" value="NZ_FOGC01000008.1"/>
</dbReference>
<keyword evidence="2" id="KW-0789">Thiol protease inhibitor</keyword>
<sequence>MKMITPLLAGVMLLASSPLFAAESVPTLEGAQGKIVRLEVKSNPTTGYQWMISKLPQELIFVSSDYQQNKDCPKGAVGCSGKQTFTFIAQQAGTTSLQLIYGRAFDKTSWQEKTVPVVIN</sequence>
<keyword evidence="1" id="KW-0646">Protease inhibitor</keyword>
<dbReference type="EMBL" id="FOGC01000008">
    <property type="protein sequence ID" value="SEQ89038.1"/>
    <property type="molecule type" value="Genomic_DNA"/>
</dbReference>